<dbReference type="InterPro" id="IPR015046">
    <property type="entry name" value="LciA_Immunity-like"/>
</dbReference>
<dbReference type="Pfam" id="PF08951">
    <property type="entry name" value="EntA_Immun"/>
    <property type="match status" value="1"/>
</dbReference>
<dbReference type="OrthoDB" id="2300044at2"/>
<dbReference type="GO" id="GO:0030153">
    <property type="term" value="P:bacteriocin immunity"/>
    <property type="evidence" value="ECO:0007669"/>
    <property type="project" value="UniProtKB-KW"/>
</dbReference>
<dbReference type="RefSeq" id="WP_041500920.1">
    <property type="nucleotide sequence ID" value="NZ_BJDV01000003.1"/>
</dbReference>
<protein>
    <recommendedName>
        <fullName evidence="4">Bacteriocin immunity protein</fullName>
    </recommendedName>
</protein>
<evidence type="ECO:0008006" key="4">
    <source>
        <dbReference type="Google" id="ProtNLM"/>
    </source>
</evidence>
<proteinExistence type="predicted"/>
<dbReference type="SUPFAM" id="SSF109797">
    <property type="entry name" value="Bacteriocin immunity protein-like"/>
    <property type="match status" value="1"/>
</dbReference>
<dbReference type="Proteomes" id="UP000061546">
    <property type="component" value="Chromosome"/>
</dbReference>
<keyword evidence="1" id="KW-0079">Bacteriocin immunity</keyword>
<dbReference type="AlphaFoldDB" id="A0A0K2LF65"/>
<accession>A0A0K2LF65</accession>
<organism evidence="2 3">
    <name type="scientific">Companilactobacillus heilongjiangensis</name>
    <dbReference type="NCBI Taxonomy" id="1074467"/>
    <lineage>
        <taxon>Bacteria</taxon>
        <taxon>Bacillati</taxon>
        <taxon>Bacillota</taxon>
        <taxon>Bacilli</taxon>
        <taxon>Lactobacillales</taxon>
        <taxon>Lactobacillaceae</taxon>
        <taxon>Companilactobacillus</taxon>
    </lineage>
</organism>
<gene>
    <name evidence="2" type="ORF">JP39_11530</name>
</gene>
<dbReference type="EMBL" id="CP012559">
    <property type="protein sequence ID" value="ALB29937.1"/>
    <property type="molecule type" value="Genomic_DNA"/>
</dbReference>
<sequence length="93" mass="10590">MDKNELMKLIDNAAQDENVKNDQGLFSALLLAYKNLDDGKEFRDVVRKLGGVISTYLMTHQYKAPNDLMVLAKAVQADDQKFWKGTGISHLFW</sequence>
<evidence type="ECO:0000313" key="3">
    <source>
        <dbReference type="Proteomes" id="UP000061546"/>
    </source>
</evidence>
<dbReference type="InterPro" id="IPR023130">
    <property type="entry name" value="Ta0600-like_sf"/>
</dbReference>
<keyword evidence="3" id="KW-1185">Reference proteome</keyword>
<evidence type="ECO:0000313" key="2">
    <source>
        <dbReference type="EMBL" id="ALB29937.1"/>
    </source>
</evidence>
<reference evidence="2 3" key="1">
    <citation type="submission" date="2015-08" db="EMBL/GenBank/DDBJ databases">
        <title>Genomic sequence of Lactobacillus heilongjiangensis DSM 28069, isolated from Chinese traditional pickle.</title>
        <authorList>
            <person name="Jiang X."/>
            <person name="Zheng B."/>
            <person name="Cheng H."/>
        </authorList>
    </citation>
    <scope>NUCLEOTIDE SEQUENCE [LARGE SCALE GENOMIC DNA]</scope>
    <source>
        <strain evidence="2 3">DSM 28069</strain>
    </source>
</reference>
<dbReference type="KEGG" id="lhi:JP39_11530"/>
<dbReference type="Gene3D" id="1.20.1440.50">
    <property type="entry name" value="Ta0600-like"/>
    <property type="match status" value="1"/>
</dbReference>
<name>A0A0K2LF65_9LACO</name>
<evidence type="ECO:0000256" key="1">
    <source>
        <dbReference type="ARBA" id="ARBA00023025"/>
    </source>
</evidence>